<name>M5BM57_THACB</name>
<evidence type="ECO:0000313" key="2">
    <source>
        <dbReference type="Proteomes" id="UP000012065"/>
    </source>
</evidence>
<dbReference type="Gene3D" id="3.10.110.10">
    <property type="entry name" value="Ubiquitin Conjugating Enzyme"/>
    <property type="match status" value="1"/>
</dbReference>
<gene>
    <name evidence="1" type="ORF">BN14_01937</name>
</gene>
<accession>M5BM57</accession>
<protein>
    <submittedName>
        <fullName evidence="1">Uncharacterized protein</fullName>
    </submittedName>
</protein>
<sequence length="73" mass="8243">MATRSSHNKNNAAVKRILQEAKELMNDPSHEYSAGPLEVSIILFSTRYGLIDAPAPPLLERYLRMARNSKRCT</sequence>
<proteinExistence type="predicted"/>
<comment type="caution">
    <text evidence="1">The sequence shown here is derived from an EMBL/GenBank/DDBJ whole genome shotgun (WGS) entry which is preliminary data.</text>
</comment>
<dbReference type="Proteomes" id="UP000012065">
    <property type="component" value="Unassembled WGS sequence"/>
</dbReference>
<dbReference type="HOGENOM" id="CLU_2706528_0_0_1"/>
<evidence type="ECO:0000313" key="1">
    <source>
        <dbReference type="EMBL" id="CCO27946.1"/>
    </source>
</evidence>
<dbReference type="InterPro" id="IPR016135">
    <property type="entry name" value="UBQ-conjugating_enzyme/RWD"/>
</dbReference>
<reference evidence="1 2" key="1">
    <citation type="journal article" date="2013" name="J. Biotechnol.">
        <title>Establishment and interpretation of the genome sequence of the phytopathogenic fungus Rhizoctonia solani AG1-IB isolate 7/3/14.</title>
        <authorList>
            <person name="Wibberg D.W."/>
            <person name="Jelonek L.J."/>
            <person name="Rupp O.R."/>
            <person name="Hennig M.H."/>
            <person name="Eikmeyer F.E."/>
            <person name="Goesmann A.G."/>
            <person name="Hartmann A.H."/>
            <person name="Borriss R.B."/>
            <person name="Grosch R.G."/>
            <person name="Puehler A.P."/>
            <person name="Schlueter A.S."/>
        </authorList>
    </citation>
    <scope>NUCLEOTIDE SEQUENCE [LARGE SCALE GENOMIC DNA]</scope>
    <source>
        <strain evidence="2">AG1-IB / isolate 7/3/14</strain>
    </source>
</reference>
<dbReference type="EMBL" id="CAOJ01002634">
    <property type="protein sequence ID" value="CCO27946.1"/>
    <property type="molecule type" value="Genomic_DNA"/>
</dbReference>
<organism evidence="1 2">
    <name type="scientific">Thanatephorus cucumeris (strain AG1-IB / isolate 7/3/14)</name>
    <name type="common">Lettuce bottom rot fungus</name>
    <name type="synonym">Rhizoctonia solani</name>
    <dbReference type="NCBI Taxonomy" id="1108050"/>
    <lineage>
        <taxon>Eukaryota</taxon>
        <taxon>Fungi</taxon>
        <taxon>Dikarya</taxon>
        <taxon>Basidiomycota</taxon>
        <taxon>Agaricomycotina</taxon>
        <taxon>Agaricomycetes</taxon>
        <taxon>Cantharellales</taxon>
        <taxon>Ceratobasidiaceae</taxon>
        <taxon>Rhizoctonia</taxon>
        <taxon>Rhizoctonia solani AG-1</taxon>
    </lineage>
</organism>
<dbReference type="AlphaFoldDB" id="M5BM57"/>